<dbReference type="PRINTS" id="PR00081">
    <property type="entry name" value="GDHRDH"/>
</dbReference>
<dbReference type="InterPro" id="IPR002347">
    <property type="entry name" value="SDR_fam"/>
</dbReference>
<sequence length="234" mass="23634">MPTSLIIGGSSGIGLATAIRLAARDDVVHIAGRTAKSLAAATTSHPSLIPHELDAGDVGQVAAVAAEIGVVDRLIVTVSGNKGAGPLSDIELDCLRTAFEEKFWPTIATIKAMLPHLAHAGSITLVGAITARAGMPGTAGIGALNAAVEGLVAPLAAELAPTRVNAVSPGYVDTPWWSMLDDAGREAMFREVAVGLPTGRIAAADDIAQVIELLATNPNITGTVVESDGGARVA</sequence>
<dbReference type="OrthoDB" id="3542748at2"/>
<gene>
    <name evidence="3" type="ORF">GOOTI_048_00050</name>
</gene>
<dbReference type="STRING" id="1108044.GOOTI_048_00050"/>
<dbReference type="SUPFAM" id="SSF51735">
    <property type="entry name" value="NAD(P)-binding Rossmann-fold domains"/>
    <property type="match status" value="1"/>
</dbReference>
<dbReference type="Gene3D" id="3.40.50.720">
    <property type="entry name" value="NAD(P)-binding Rossmann-like Domain"/>
    <property type="match status" value="1"/>
</dbReference>
<dbReference type="PANTHER" id="PTHR43477">
    <property type="entry name" value="DIHYDROANTICAPSIN 7-DEHYDROGENASE"/>
    <property type="match status" value="1"/>
</dbReference>
<proteinExistence type="inferred from homology"/>
<comment type="caution">
    <text evidence="3">The sequence shown here is derived from an EMBL/GenBank/DDBJ whole genome shotgun (WGS) entry which is preliminary data.</text>
</comment>
<accession>H5TI69</accession>
<name>H5TI69_GORO1</name>
<dbReference type="PANTHER" id="PTHR43477:SF1">
    <property type="entry name" value="DIHYDROANTICAPSIN 7-DEHYDROGENASE"/>
    <property type="match status" value="1"/>
</dbReference>
<dbReference type="InterPro" id="IPR036291">
    <property type="entry name" value="NAD(P)-bd_dom_sf"/>
</dbReference>
<evidence type="ECO:0000313" key="3">
    <source>
        <dbReference type="EMBL" id="GAB33177.1"/>
    </source>
</evidence>
<evidence type="ECO:0000256" key="1">
    <source>
        <dbReference type="ARBA" id="ARBA00006484"/>
    </source>
</evidence>
<dbReference type="CDD" id="cd05233">
    <property type="entry name" value="SDR_c"/>
    <property type="match status" value="1"/>
</dbReference>
<dbReference type="EMBL" id="BAFB01000048">
    <property type="protein sequence ID" value="GAB33177.1"/>
    <property type="molecule type" value="Genomic_DNA"/>
</dbReference>
<keyword evidence="2" id="KW-0560">Oxidoreductase</keyword>
<dbReference type="Proteomes" id="UP000005038">
    <property type="component" value="Unassembled WGS sequence"/>
</dbReference>
<dbReference type="GO" id="GO:0016491">
    <property type="term" value="F:oxidoreductase activity"/>
    <property type="evidence" value="ECO:0007669"/>
    <property type="project" value="UniProtKB-KW"/>
</dbReference>
<evidence type="ECO:0000256" key="2">
    <source>
        <dbReference type="ARBA" id="ARBA00023002"/>
    </source>
</evidence>
<comment type="similarity">
    <text evidence="1">Belongs to the short-chain dehydrogenases/reductases (SDR) family.</text>
</comment>
<dbReference type="AlphaFoldDB" id="H5TI69"/>
<dbReference type="Pfam" id="PF13561">
    <property type="entry name" value="adh_short_C2"/>
    <property type="match status" value="1"/>
</dbReference>
<organism evidence="3 4">
    <name type="scientific">Gordonia otitidis (strain DSM 44809 / CCUG 52243 / JCM 12355 / NBRC 100426 / IFM 10032)</name>
    <dbReference type="NCBI Taxonomy" id="1108044"/>
    <lineage>
        <taxon>Bacteria</taxon>
        <taxon>Bacillati</taxon>
        <taxon>Actinomycetota</taxon>
        <taxon>Actinomycetes</taxon>
        <taxon>Mycobacteriales</taxon>
        <taxon>Gordoniaceae</taxon>
        <taxon>Gordonia</taxon>
    </lineage>
</organism>
<dbReference type="RefSeq" id="WP_007237436.1">
    <property type="nucleotide sequence ID" value="NZ_BAFB01000048.1"/>
</dbReference>
<reference evidence="3" key="1">
    <citation type="submission" date="2012-02" db="EMBL/GenBank/DDBJ databases">
        <title>Whole genome shotgun sequence of Gordonia otitidis NBRC 100426.</title>
        <authorList>
            <person name="Yoshida I."/>
            <person name="Hosoyama A."/>
            <person name="Tsuchikane K."/>
            <person name="Katsumata H."/>
            <person name="Yamazaki S."/>
            <person name="Fujita N."/>
        </authorList>
    </citation>
    <scope>NUCLEOTIDE SEQUENCE [LARGE SCALE GENOMIC DNA]</scope>
    <source>
        <strain evidence="3">NBRC 100426</strain>
    </source>
</reference>
<dbReference type="InterPro" id="IPR051122">
    <property type="entry name" value="SDR_DHRS6-like"/>
</dbReference>
<protein>
    <submittedName>
        <fullName evidence="3">Oxidoreductase</fullName>
    </submittedName>
</protein>
<evidence type="ECO:0000313" key="4">
    <source>
        <dbReference type="Proteomes" id="UP000005038"/>
    </source>
</evidence>
<keyword evidence="4" id="KW-1185">Reference proteome</keyword>